<dbReference type="OrthoDB" id="59888at2"/>
<feature type="chain" id="PRO_5024370055" evidence="1">
    <location>
        <begin position="22"/>
        <end position="268"/>
    </location>
</feature>
<evidence type="ECO:0000313" key="3">
    <source>
        <dbReference type="EMBL" id="KAA6438747.1"/>
    </source>
</evidence>
<dbReference type="AlphaFoldDB" id="A0A5M8QR53"/>
<gene>
    <name evidence="3" type="ORF">FEM33_15945</name>
</gene>
<keyword evidence="1" id="KW-0732">Signal</keyword>
<evidence type="ECO:0000259" key="2">
    <source>
        <dbReference type="Pfam" id="PF00561"/>
    </source>
</evidence>
<dbReference type="SUPFAM" id="SSF53474">
    <property type="entry name" value="alpha/beta-Hydrolases"/>
    <property type="match status" value="1"/>
</dbReference>
<reference evidence="3 4" key="1">
    <citation type="submission" date="2019-05" db="EMBL/GenBank/DDBJ databases">
        <authorList>
            <person name="Qu J.-H."/>
        </authorList>
    </citation>
    <scope>NUCLEOTIDE SEQUENCE [LARGE SCALE GENOMIC DNA]</scope>
    <source>
        <strain evidence="3 4">NS28</strain>
    </source>
</reference>
<sequence length="268" mass="30487">MKLLKQLIILLLVTVSAKGQALDTLIDAHPFKLHFKILKEENPPILFESGGGLDASQWDSIAVAVHRQAKATVITYDRAGFGSSSLDTANFNILQEVKSLEAALEKLGYQEANFLLVGHSLGAFYNRVFAARHSRQIKGIVFLDPRIPSYKDMQFARNIFQAYSRKDFEPDHLSLYHLLANMERTSDYVRQIPLSDDIPILDIMAEIGPFQDLKENERFKADQHNLVKGYKNRRLILAEGSSHNIPDNKPELVIKEVVDFYRRHLLGE</sequence>
<dbReference type="GO" id="GO:0016020">
    <property type="term" value="C:membrane"/>
    <property type="evidence" value="ECO:0007669"/>
    <property type="project" value="TreeGrafter"/>
</dbReference>
<name>A0A5M8QR53_9BACT</name>
<keyword evidence="4" id="KW-1185">Reference proteome</keyword>
<dbReference type="PANTHER" id="PTHR43798">
    <property type="entry name" value="MONOACYLGLYCEROL LIPASE"/>
    <property type="match status" value="1"/>
</dbReference>
<dbReference type="PANTHER" id="PTHR43798:SF33">
    <property type="entry name" value="HYDROLASE, PUTATIVE (AFU_ORTHOLOGUE AFUA_2G14860)-RELATED"/>
    <property type="match status" value="1"/>
</dbReference>
<evidence type="ECO:0000256" key="1">
    <source>
        <dbReference type="SAM" id="SignalP"/>
    </source>
</evidence>
<dbReference type="RefSeq" id="WP_139013002.1">
    <property type="nucleotide sequence ID" value="NZ_VBSN01000048.1"/>
</dbReference>
<dbReference type="Proteomes" id="UP000323994">
    <property type="component" value="Unassembled WGS sequence"/>
</dbReference>
<dbReference type="InterPro" id="IPR000073">
    <property type="entry name" value="AB_hydrolase_1"/>
</dbReference>
<keyword evidence="3" id="KW-0378">Hydrolase</keyword>
<evidence type="ECO:0000313" key="4">
    <source>
        <dbReference type="Proteomes" id="UP000323994"/>
    </source>
</evidence>
<proteinExistence type="predicted"/>
<dbReference type="Gene3D" id="3.40.50.1820">
    <property type="entry name" value="alpha/beta hydrolase"/>
    <property type="match status" value="1"/>
</dbReference>
<accession>A0A5M8QR53</accession>
<feature type="domain" description="AB hydrolase-1" evidence="2">
    <location>
        <begin position="43"/>
        <end position="175"/>
    </location>
</feature>
<dbReference type="InterPro" id="IPR050266">
    <property type="entry name" value="AB_hydrolase_sf"/>
</dbReference>
<organism evidence="3 4">
    <name type="scientific">Dyadobacter flavalbus</name>
    <dbReference type="NCBI Taxonomy" id="2579942"/>
    <lineage>
        <taxon>Bacteria</taxon>
        <taxon>Pseudomonadati</taxon>
        <taxon>Bacteroidota</taxon>
        <taxon>Cytophagia</taxon>
        <taxon>Cytophagales</taxon>
        <taxon>Spirosomataceae</taxon>
        <taxon>Dyadobacter</taxon>
    </lineage>
</organism>
<dbReference type="InterPro" id="IPR029058">
    <property type="entry name" value="AB_hydrolase_fold"/>
</dbReference>
<dbReference type="GO" id="GO:0016787">
    <property type="term" value="F:hydrolase activity"/>
    <property type="evidence" value="ECO:0007669"/>
    <property type="project" value="UniProtKB-KW"/>
</dbReference>
<comment type="caution">
    <text evidence="3">The sequence shown here is derived from an EMBL/GenBank/DDBJ whole genome shotgun (WGS) entry which is preliminary data.</text>
</comment>
<feature type="signal peptide" evidence="1">
    <location>
        <begin position="1"/>
        <end position="21"/>
    </location>
</feature>
<dbReference type="Pfam" id="PF00561">
    <property type="entry name" value="Abhydrolase_1"/>
    <property type="match status" value="1"/>
</dbReference>
<dbReference type="EMBL" id="VBSN01000048">
    <property type="protein sequence ID" value="KAA6438747.1"/>
    <property type="molecule type" value="Genomic_DNA"/>
</dbReference>
<protein>
    <submittedName>
        <fullName evidence="3">Alpha/beta hydrolase</fullName>
    </submittedName>
</protein>